<proteinExistence type="predicted"/>
<gene>
    <name evidence="1" type="ORF">UFOPK1493_02697</name>
</gene>
<dbReference type="EMBL" id="CAEZSR010000120">
    <property type="protein sequence ID" value="CAB4575726.1"/>
    <property type="molecule type" value="Genomic_DNA"/>
</dbReference>
<name>A0A6J6EIS4_9ZZZZ</name>
<accession>A0A6J6EIS4</accession>
<reference evidence="1" key="1">
    <citation type="submission" date="2020-05" db="EMBL/GenBank/DDBJ databases">
        <authorList>
            <person name="Chiriac C."/>
            <person name="Salcher M."/>
            <person name="Ghai R."/>
            <person name="Kavagutti S V."/>
        </authorList>
    </citation>
    <scope>NUCLEOTIDE SEQUENCE</scope>
</reference>
<organism evidence="1">
    <name type="scientific">freshwater metagenome</name>
    <dbReference type="NCBI Taxonomy" id="449393"/>
    <lineage>
        <taxon>unclassified sequences</taxon>
        <taxon>metagenomes</taxon>
        <taxon>ecological metagenomes</taxon>
    </lineage>
</organism>
<evidence type="ECO:0000313" key="1">
    <source>
        <dbReference type="EMBL" id="CAB4575726.1"/>
    </source>
</evidence>
<protein>
    <submittedName>
        <fullName evidence="1">Unannotated protein</fullName>
    </submittedName>
</protein>
<sequence length="176" mass="17948">MGAFYASVTVFGADPESVAAVCDRPAFVASEAGVTVVFAEADDEGGGDLSEGALSAALGAVTLSVMLHDSDLLALMVHRDGEMVLQGCVPDPGEYFGSDVGDGLDALSGAVLVSALGRGDAAAVDVALADDVTFAEDRHEAVLRALGLPTWSVGFGYRYLAADPDTFEGPTPIHLD</sequence>
<dbReference type="AlphaFoldDB" id="A0A6J6EIS4"/>